<feature type="compositionally biased region" description="Pro residues" evidence="1">
    <location>
        <begin position="1"/>
        <end position="10"/>
    </location>
</feature>
<feature type="compositionally biased region" description="Basic and acidic residues" evidence="1">
    <location>
        <begin position="294"/>
        <end position="306"/>
    </location>
</feature>
<name>A0A921NU32_9RHOB</name>
<organism evidence="3 4">
    <name type="scientific">Profundibacterium mesophilum KAUST100406-0324</name>
    <dbReference type="NCBI Taxonomy" id="1037889"/>
    <lineage>
        <taxon>Bacteria</taxon>
        <taxon>Pseudomonadati</taxon>
        <taxon>Pseudomonadota</taxon>
        <taxon>Alphaproteobacteria</taxon>
        <taxon>Rhodobacterales</taxon>
        <taxon>Roseobacteraceae</taxon>
        <taxon>Profundibacterium</taxon>
    </lineage>
</organism>
<gene>
    <name evidence="3" type="ORF">PMES_00944</name>
</gene>
<protein>
    <recommendedName>
        <fullName evidence="2">SseB protein N-terminal domain-containing protein</fullName>
    </recommendedName>
</protein>
<feature type="domain" description="SseB protein N-terminal" evidence="2">
    <location>
        <begin position="65"/>
        <end position="174"/>
    </location>
</feature>
<feature type="region of interest" description="Disordered" evidence="1">
    <location>
        <begin position="1"/>
        <end position="53"/>
    </location>
</feature>
<dbReference type="Proteomes" id="UP000698242">
    <property type="component" value="Unassembled WGS sequence"/>
</dbReference>
<dbReference type="InterPro" id="IPR009839">
    <property type="entry name" value="SseB_N"/>
</dbReference>
<proteinExistence type="predicted"/>
<evidence type="ECO:0000259" key="2">
    <source>
        <dbReference type="Pfam" id="PF07179"/>
    </source>
</evidence>
<keyword evidence="4" id="KW-1185">Reference proteome</keyword>
<feature type="region of interest" description="Disordered" evidence="1">
    <location>
        <begin position="294"/>
        <end position="320"/>
    </location>
</feature>
<accession>A0A921NU32</accession>
<evidence type="ECO:0000256" key="1">
    <source>
        <dbReference type="SAM" id="MobiDB-lite"/>
    </source>
</evidence>
<evidence type="ECO:0000313" key="4">
    <source>
        <dbReference type="Proteomes" id="UP000698242"/>
    </source>
</evidence>
<dbReference type="AlphaFoldDB" id="A0A921NU32"/>
<sequence>MTMSAIPPPDETPEGPGQDAASQSGQVHGHDPEPVPSGDASAGDPPVAGHAGAEAGAQTPIDAAHALMEAAPEDDAARLRFYARLADAELFVLLRAESEGERIDPEIFDTAEGRLVPVFDLEERLGAFTGAPAPYAALSGRAAAMMLEGQGLGIALNPGVAPSAMVLPAQAIDWLAETLREAPAERLARARALSAPGGLPQILLQALDTKLAGAGGLAQIAYLCGVTYETGAVGHLLAFVGAAPEAEAALARAVREALVFSGLDAGEIDVGFFAPSDPVAARLARTGLRFDLPKAHLRTEKRDGERTGPGMDPQKPPRLR</sequence>
<dbReference type="Pfam" id="PF07179">
    <property type="entry name" value="SseB"/>
    <property type="match status" value="1"/>
</dbReference>
<evidence type="ECO:0000313" key="3">
    <source>
        <dbReference type="EMBL" id="KAF0676654.1"/>
    </source>
</evidence>
<reference evidence="3" key="1">
    <citation type="submission" date="2013-03" db="EMBL/GenBank/DDBJ databases">
        <title>Genome Sequence of the Profundibacterium mesophilum strain KAUST100406-0324T from Red Sea, a novel genus in the family Rhodobacteraceae.</title>
        <authorList>
            <person name="Essack M."/>
            <person name="Alam I."/>
            <person name="Lafi F."/>
            <person name="Alawi W."/>
            <person name="Kamanu F."/>
            <person name="Al-Suwailem A."/>
            <person name="Lee O.O."/>
            <person name="Xu Y."/>
            <person name="Bajic V."/>
            <person name="Qian P.-Y."/>
            <person name="Archer J."/>
        </authorList>
    </citation>
    <scope>NUCLEOTIDE SEQUENCE</scope>
    <source>
        <strain evidence="3">KAUST100406-0324</strain>
    </source>
</reference>
<dbReference type="EMBL" id="APKE01000013">
    <property type="protein sequence ID" value="KAF0676654.1"/>
    <property type="molecule type" value="Genomic_DNA"/>
</dbReference>
<comment type="caution">
    <text evidence="3">The sequence shown here is derived from an EMBL/GenBank/DDBJ whole genome shotgun (WGS) entry which is preliminary data.</text>
</comment>